<proteinExistence type="predicted"/>
<accession>A0A7S4W044</accession>
<evidence type="ECO:0000313" key="2">
    <source>
        <dbReference type="EMBL" id="CAE4662717.1"/>
    </source>
</evidence>
<feature type="domain" description="Cyclin N-terminal" evidence="1">
    <location>
        <begin position="64"/>
        <end position="179"/>
    </location>
</feature>
<evidence type="ECO:0000259" key="1">
    <source>
        <dbReference type="Pfam" id="PF00134"/>
    </source>
</evidence>
<dbReference type="PANTHER" id="PTHR10177">
    <property type="entry name" value="CYCLINS"/>
    <property type="match status" value="1"/>
</dbReference>
<reference evidence="2" key="1">
    <citation type="submission" date="2021-01" db="EMBL/GenBank/DDBJ databases">
        <authorList>
            <person name="Corre E."/>
            <person name="Pelletier E."/>
            <person name="Niang G."/>
            <person name="Scheremetjew M."/>
            <person name="Finn R."/>
            <person name="Kale V."/>
            <person name="Holt S."/>
            <person name="Cochrane G."/>
            <person name="Meng A."/>
            <person name="Brown T."/>
            <person name="Cohen L."/>
        </authorList>
    </citation>
    <scope>NUCLEOTIDE SEQUENCE</scope>
    <source>
        <strain evidence="2">GSO104</strain>
    </source>
</reference>
<dbReference type="InterPro" id="IPR036915">
    <property type="entry name" value="Cyclin-like_sf"/>
</dbReference>
<dbReference type="SUPFAM" id="SSF47954">
    <property type="entry name" value="Cyclin-like"/>
    <property type="match status" value="1"/>
</dbReference>
<protein>
    <recommendedName>
        <fullName evidence="1">Cyclin N-terminal domain-containing protein</fullName>
    </recommendedName>
</protein>
<name>A0A7S4W044_9STRA</name>
<gene>
    <name evidence="2" type="ORF">DBRI00130_LOCUS41697</name>
</gene>
<dbReference type="AlphaFoldDB" id="A0A7S4W044"/>
<dbReference type="InterPro" id="IPR039361">
    <property type="entry name" value="Cyclin"/>
</dbReference>
<sequence length="329" mass="37148">MTSVAMNNSIETESLPSMCAAEVLDRLTVMRTQEQTTYRCDDYLNRSRMEELDSDPMECTNDTCSGEETKPVDEECRVKMCEWCYQVVDFCKFRRETVIVGMGYLDRYLCTSTPRARRALEDRKEYQLAAMTTLYMAIKLFEPLEMETTFLSQLSRGCYSSAEIAQMEIDILTALNWRVHGPSTISFIQYFLMLLPVAQNSPVVATLLDCARFQAELSVGDYYFATQPMSYVAIGSILNAMEGIGIHNLSNSERTAFLQQAFKATGIDIYSAELTEVRSRLFEIFAKSSGLETNEKCDEASMGSTIQKERAVNCGSPVCVSRRKGLVRA</sequence>
<dbReference type="Pfam" id="PF00134">
    <property type="entry name" value="Cyclin_N"/>
    <property type="match status" value="1"/>
</dbReference>
<dbReference type="Gene3D" id="1.10.472.10">
    <property type="entry name" value="Cyclin-like"/>
    <property type="match status" value="2"/>
</dbReference>
<organism evidence="2">
    <name type="scientific">Ditylum brightwellii</name>
    <dbReference type="NCBI Taxonomy" id="49249"/>
    <lineage>
        <taxon>Eukaryota</taxon>
        <taxon>Sar</taxon>
        <taxon>Stramenopiles</taxon>
        <taxon>Ochrophyta</taxon>
        <taxon>Bacillariophyta</taxon>
        <taxon>Mediophyceae</taxon>
        <taxon>Lithodesmiophycidae</taxon>
        <taxon>Lithodesmiales</taxon>
        <taxon>Lithodesmiaceae</taxon>
        <taxon>Ditylum</taxon>
    </lineage>
</organism>
<dbReference type="FunFam" id="1.10.472.10:FF:000093">
    <property type="entry name" value="Predicted protein"/>
    <property type="match status" value="1"/>
</dbReference>
<dbReference type="InterPro" id="IPR006671">
    <property type="entry name" value="Cyclin_N"/>
</dbReference>
<dbReference type="EMBL" id="HBNS01057969">
    <property type="protein sequence ID" value="CAE4662717.1"/>
    <property type="molecule type" value="Transcribed_RNA"/>
</dbReference>